<dbReference type="PANTHER" id="PTHR43201">
    <property type="entry name" value="ACYL-COA SYNTHETASE"/>
    <property type="match status" value="1"/>
</dbReference>
<dbReference type="EMBL" id="QVRA01000031">
    <property type="protein sequence ID" value="RJG52189.1"/>
    <property type="molecule type" value="Genomic_DNA"/>
</dbReference>
<dbReference type="PROSITE" id="PS00455">
    <property type="entry name" value="AMP_BINDING"/>
    <property type="match status" value="1"/>
</dbReference>
<dbReference type="OrthoDB" id="9803968at2"/>
<evidence type="ECO:0000313" key="6">
    <source>
        <dbReference type="EMBL" id="RJG52189.1"/>
    </source>
</evidence>
<dbReference type="InterPro" id="IPR000873">
    <property type="entry name" value="AMP-dep_synth/lig_dom"/>
</dbReference>
<feature type="domain" description="AMP-binding enzyme C-terminal" evidence="5">
    <location>
        <begin position="462"/>
        <end position="537"/>
    </location>
</feature>
<protein>
    <submittedName>
        <fullName evidence="6">Long-chain fatty acid--CoA ligase</fullName>
    </submittedName>
</protein>
<dbReference type="Pfam" id="PF00501">
    <property type="entry name" value="AMP-binding"/>
    <property type="match status" value="1"/>
</dbReference>
<dbReference type="InterPro" id="IPR025110">
    <property type="entry name" value="AMP-bd_C"/>
</dbReference>
<dbReference type="InterPro" id="IPR045851">
    <property type="entry name" value="AMP-bd_C_sf"/>
</dbReference>
<accession>A0A418YM44</accession>
<evidence type="ECO:0000259" key="4">
    <source>
        <dbReference type="Pfam" id="PF00501"/>
    </source>
</evidence>
<dbReference type="PANTHER" id="PTHR43201:SF5">
    <property type="entry name" value="MEDIUM-CHAIN ACYL-COA LIGASE ACSF2, MITOCHONDRIAL"/>
    <property type="match status" value="1"/>
</dbReference>
<feature type="compositionally biased region" description="Polar residues" evidence="3">
    <location>
        <begin position="1"/>
        <end position="20"/>
    </location>
</feature>
<keyword evidence="7" id="KW-1185">Reference proteome</keyword>
<sequence length="558" mass="61161">MADNQSPRSSKMADSTSGRSQPRFGPSGPAAPSDYRLPRDQIARCGHHYPRHPAYVAGDVSRSWGEMDARSDRIAAALQALGTRKGNAVGMLAGEFVEVYEHFFGCLKIGAIRVGINRRLAVRELIHVIRDARLTSLAVHVDCMPLLEKLRDAGGTEGLHLIGFGGKHDLSFDLETMIAQAAEHPDYPDIDPEHPAFYSYTSGTTGLPKGVVLTQQGLVSSITHAVTQFGFNREDKFYHATSNAWVAIVLGMLGLANGMTTILPEGGLFELPKLLPDLAKHRATIALLAPTMLGWAIEEHRKGEQDLSALRLIAFGSSPSTPELIRNAHEVFGCELLNCYAMTETTWGGISFLLPGDIRRGVADRPELLKSVGQISPLFDIAIRDEQGHDLPVGQAGEVWLRSEANMLCYLNLPDETADVLIDGWMRTNDVGQLDDEGYLYLLDRRKFMIISGGINVYPVVVEAALAEHRAIAESCVVGITHPVWGEAVVAVVRLREGEAADVEALRDFCRARLNHVQVPKHFHFVSEPLPRTVTGKLQKAQVRQALAAQPALFPWNK</sequence>
<evidence type="ECO:0000313" key="7">
    <source>
        <dbReference type="Proteomes" id="UP000283469"/>
    </source>
</evidence>
<keyword evidence="2 6" id="KW-0436">Ligase</keyword>
<dbReference type="InterPro" id="IPR020845">
    <property type="entry name" value="AMP-binding_CS"/>
</dbReference>
<evidence type="ECO:0000256" key="3">
    <source>
        <dbReference type="SAM" id="MobiDB-lite"/>
    </source>
</evidence>
<dbReference type="InterPro" id="IPR042099">
    <property type="entry name" value="ANL_N_sf"/>
</dbReference>
<dbReference type="AlphaFoldDB" id="A0A418YM44"/>
<comment type="similarity">
    <text evidence="1">Belongs to the ATP-dependent AMP-binding enzyme family.</text>
</comment>
<name>A0A418YM44_9SPHN</name>
<evidence type="ECO:0000256" key="2">
    <source>
        <dbReference type="ARBA" id="ARBA00022598"/>
    </source>
</evidence>
<proteinExistence type="inferred from homology"/>
<gene>
    <name evidence="6" type="ORF">D0Z70_21090</name>
</gene>
<dbReference type="Proteomes" id="UP000283469">
    <property type="component" value="Unassembled WGS sequence"/>
</dbReference>
<feature type="domain" description="AMP-dependent synthetase/ligase" evidence="4">
    <location>
        <begin position="47"/>
        <end position="411"/>
    </location>
</feature>
<reference evidence="6 7" key="1">
    <citation type="submission" date="2018-08" db="EMBL/GenBank/DDBJ databases">
        <title>Sphingobium sp. EO9.</title>
        <authorList>
            <person name="Park Y."/>
            <person name="Kim K.H."/>
            <person name="Jeon C.O."/>
        </authorList>
    </citation>
    <scope>NUCLEOTIDE SEQUENCE [LARGE SCALE GENOMIC DNA]</scope>
    <source>
        <strain evidence="6 7">EO9</strain>
    </source>
</reference>
<organism evidence="6 7">
    <name type="scientific">Sphingobium terrigena</name>
    <dbReference type="NCBI Taxonomy" id="2304063"/>
    <lineage>
        <taxon>Bacteria</taxon>
        <taxon>Pseudomonadati</taxon>
        <taxon>Pseudomonadota</taxon>
        <taxon>Alphaproteobacteria</taxon>
        <taxon>Sphingomonadales</taxon>
        <taxon>Sphingomonadaceae</taxon>
        <taxon>Sphingobium</taxon>
    </lineage>
</organism>
<dbReference type="GO" id="GO:0031956">
    <property type="term" value="F:medium-chain fatty acid-CoA ligase activity"/>
    <property type="evidence" value="ECO:0007669"/>
    <property type="project" value="TreeGrafter"/>
</dbReference>
<dbReference type="RefSeq" id="WP_119749858.1">
    <property type="nucleotide sequence ID" value="NZ_QVRA01000031.1"/>
</dbReference>
<dbReference type="GO" id="GO:0006631">
    <property type="term" value="P:fatty acid metabolic process"/>
    <property type="evidence" value="ECO:0007669"/>
    <property type="project" value="TreeGrafter"/>
</dbReference>
<dbReference type="Pfam" id="PF13193">
    <property type="entry name" value="AMP-binding_C"/>
    <property type="match status" value="1"/>
</dbReference>
<dbReference type="Gene3D" id="3.40.50.12780">
    <property type="entry name" value="N-terminal domain of ligase-like"/>
    <property type="match status" value="1"/>
</dbReference>
<feature type="region of interest" description="Disordered" evidence="3">
    <location>
        <begin position="1"/>
        <end position="36"/>
    </location>
</feature>
<evidence type="ECO:0000259" key="5">
    <source>
        <dbReference type="Pfam" id="PF13193"/>
    </source>
</evidence>
<evidence type="ECO:0000256" key="1">
    <source>
        <dbReference type="ARBA" id="ARBA00006432"/>
    </source>
</evidence>
<dbReference type="SUPFAM" id="SSF56801">
    <property type="entry name" value="Acetyl-CoA synthetase-like"/>
    <property type="match status" value="1"/>
</dbReference>
<dbReference type="Gene3D" id="3.30.300.30">
    <property type="match status" value="1"/>
</dbReference>
<comment type="caution">
    <text evidence="6">The sequence shown here is derived from an EMBL/GenBank/DDBJ whole genome shotgun (WGS) entry which is preliminary data.</text>
</comment>